<comment type="caution">
    <text evidence="7">The sequence shown here is derived from an EMBL/GenBank/DDBJ whole genome shotgun (WGS) entry which is preliminary data.</text>
</comment>
<name>A0A1B7JUV7_9GAMM</name>
<dbReference type="Proteomes" id="UP000078224">
    <property type="component" value="Unassembled WGS sequence"/>
</dbReference>
<accession>A0A1B7JUV7</accession>
<keyword evidence="5 6" id="KW-0472">Membrane</keyword>
<evidence type="ECO:0000313" key="8">
    <source>
        <dbReference type="Proteomes" id="UP000078224"/>
    </source>
</evidence>
<feature type="transmembrane region" description="Helical" evidence="6">
    <location>
        <begin position="112"/>
        <end position="134"/>
    </location>
</feature>
<organism evidence="7 8">
    <name type="scientific">Providencia heimbachae ATCC 35613</name>
    <dbReference type="NCBI Taxonomy" id="1354272"/>
    <lineage>
        <taxon>Bacteria</taxon>
        <taxon>Pseudomonadati</taxon>
        <taxon>Pseudomonadota</taxon>
        <taxon>Gammaproteobacteria</taxon>
        <taxon>Enterobacterales</taxon>
        <taxon>Morganellaceae</taxon>
        <taxon>Providencia</taxon>
    </lineage>
</organism>
<evidence type="ECO:0000256" key="3">
    <source>
        <dbReference type="ARBA" id="ARBA00022692"/>
    </source>
</evidence>
<keyword evidence="2" id="KW-1003">Cell membrane</keyword>
<dbReference type="AlphaFoldDB" id="A0A1B7JUV7"/>
<sequence>MLIKFIFLSLTRVYSTGIGFLLILLSAEILGLDIRGKIAIAVTWMTAFFTFLHLSIGQLGYKIVIDDKNKTSEVISYFIVYDFIITLSLAVVLPVIFHLFIPASKISLFELYFSLLLVPVMMLEQQLLTLFLAYNDTNVLNKLSIINRTLNLLLTSILIFISPNYFTFIVCLFLLSASMAYSYYAKINHNFSYKFINYNFINLIKNGINFHFFNAFGYIGYTLLPLLILPTYVASNEFALYEIGFKLISLVMIIATSCQLLAIRVFSKENDIKKGWNQYLKIVFIYFLISYMVVLSYILIYPYIIKIEYFSKYFISLTTLYELIPYIPLIGTTAFLPTLFVNLNLLKLSALYNFILGIFCFSLLFTLSKLYNIDGIFIGLKFVYGISGVLFLAIMFFIYYTKIKVIPDVC</sequence>
<feature type="transmembrane region" description="Helical" evidence="6">
    <location>
        <begin position="6"/>
        <end position="26"/>
    </location>
</feature>
<dbReference type="PATRIC" id="fig|1354272.4.peg.2063"/>
<keyword evidence="4 6" id="KW-1133">Transmembrane helix</keyword>
<proteinExistence type="predicted"/>
<feature type="transmembrane region" description="Helical" evidence="6">
    <location>
        <begin position="247"/>
        <end position="267"/>
    </location>
</feature>
<keyword evidence="8" id="KW-1185">Reference proteome</keyword>
<feature type="transmembrane region" description="Helical" evidence="6">
    <location>
        <begin position="324"/>
        <end position="343"/>
    </location>
</feature>
<reference evidence="7 8" key="1">
    <citation type="submission" date="2016-04" db="EMBL/GenBank/DDBJ databases">
        <title>ATOL: Assembling a taxonomically balanced genome-scale reconstruction of the evolutionary history of the Enterobacteriaceae.</title>
        <authorList>
            <person name="Plunkett G.III."/>
            <person name="Neeno-Eckwall E.C."/>
            <person name="Glasner J.D."/>
            <person name="Perna N.T."/>
        </authorList>
    </citation>
    <scope>NUCLEOTIDE SEQUENCE [LARGE SCALE GENOMIC DNA]</scope>
    <source>
        <strain evidence="7 8">ATCC 35613</strain>
    </source>
</reference>
<comment type="subcellular location">
    <subcellularLocation>
        <location evidence="1">Cell membrane</location>
        <topology evidence="1">Multi-pass membrane protein</topology>
    </subcellularLocation>
</comment>
<feature type="transmembrane region" description="Helical" evidence="6">
    <location>
        <begin position="76"/>
        <end position="100"/>
    </location>
</feature>
<feature type="transmembrane region" description="Helical" evidence="6">
    <location>
        <begin position="382"/>
        <end position="400"/>
    </location>
</feature>
<dbReference type="EMBL" id="LXEW01000030">
    <property type="protein sequence ID" value="OAT51689.1"/>
    <property type="molecule type" value="Genomic_DNA"/>
</dbReference>
<dbReference type="PANTHER" id="PTHR30250:SF11">
    <property type="entry name" value="O-ANTIGEN TRANSPORTER-RELATED"/>
    <property type="match status" value="1"/>
</dbReference>
<protein>
    <recommendedName>
        <fullName evidence="9">O-antigen flippase</fullName>
    </recommendedName>
</protein>
<dbReference type="GO" id="GO:0005886">
    <property type="term" value="C:plasma membrane"/>
    <property type="evidence" value="ECO:0007669"/>
    <property type="project" value="UniProtKB-SubCell"/>
</dbReference>
<evidence type="ECO:0000256" key="2">
    <source>
        <dbReference type="ARBA" id="ARBA00022475"/>
    </source>
</evidence>
<dbReference type="PANTHER" id="PTHR30250">
    <property type="entry name" value="PST FAMILY PREDICTED COLANIC ACID TRANSPORTER"/>
    <property type="match status" value="1"/>
</dbReference>
<dbReference type="InterPro" id="IPR050833">
    <property type="entry name" value="Poly_Biosynth_Transport"/>
</dbReference>
<dbReference type="RefSeq" id="WP_145980650.1">
    <property type="nucleotide sequence ID" value="NZ_LXEW01000030.1"/>
</dbReference>
<gene>
    <name evidence="7" type="ORF">M998_2035</name>
</gene>
<evidence type="ECO:0000256" key="1">
    <source>
        <dbReference type="ARBA" id="ARBA00004651"/>
    </source>
</evidence>
<evidence type="ECO:0008006" key="9">
    <source>
        <dbReference type="Google" id="ProtNLM"/>
    </source>
</evidence>
<feature type="transmembrane region" description="Helical" evidence="6">
    <location>
        <begin position="38"/>
        <end position="56"/>
    </location>
</feature>
<evidence type="ECO:0000256" key="5">
    <source>
        <dbReference type="ARBA" id="ARBA00023136"/>
    </source>
</evidence>
<evidence type="ECO:0000313" key="7">
    <source>
        <dbReference type="EMBL" id="OAT51689.1"/>
    </source>
</evidence>
<evidence type="ECO:0000256" key="6">
    <source>
        <dbReference type="SAM" id="Phobius"/>
    </source>
</evidence>
<keyword evidence="3 6" id="KW-0812">Transmembrane</keyword>
<feature type="transmembrane region" description="Helical" evidence="6">
    <location>
        <begin position="154"/>
        <end position="184"/>
    </location>
</feature>
<feature type="transmembrane region" description="Helical" evidence="6">
    <location>
        <begin position="279"/>
        <end position="304"/>
    </location>
</feature>
<feature type="transmembrane region" description="Helical" evidence="6">
    <location>
        <begin position="215"/>
        <end position="235"/>
    </location>
</feature>
<evidence type="ECO:0000256" key="4">
    <source>
        <dbReference type="ARBA" id="ARBA00022989"/>
    </source>
</evidence>
<feature type="transmembrane region" description="Helical" evidence="6">
    <location>
        <begin position="350"/>
        <end position="370"/>
    </location>
</feature>